<dbReference type="EMBL" id="POUB01000008">
    <property type="protein sequence ID" value="PZG02432.1"/>
    <property type="molecule type" value="Genomic_DNA"/>
</dbReference>
<name>A0A2W2CS83_9ACTN</name>
<proteinExistence type="predicted"/>
<dbReference type="GO" id="GO:0030246">
    <property type="term" value="F:carbohydrate binding"/>
    <property type="evidence" value="ECO:0007669"/>
    <property type="project" value="InterPro"/>
</dbReference>
<evidence type="ECO:0000313" key="3">
    <source>
        <dbReference type="EMBL" id="PZG02432.1"/>
    </source>
</evidence>
<protein>
    <recommendedName>
        <fullName evidence="2">CBM6 domain-containing protein</fullName>
    </recommendedName>
</protein>
<dbReference type="AlphaFoldDB" id="A0A2W2CS83"/>
<dbReference type="Proteomes" id="UP000248749">
    <property type="component" value="Unassembled WGS sequence"/>
</dbReference>
<reference evidence="3 4" key="1">
    <citation type="submission" date="2018-01" db="EMBL/GenBank/DDBJ databases">
        <title>Draft genome sequence of Salinispora sp. 13K206.</title>
        <authorList>
            <person name="Sahin N."/>
            <person name="Saygin H."/>
            <person name="Ay H."/>
        </authorList>
    </citation>
    <scope>NUCLEOTIDE SEQUENCE [LARGE SCALE GENOMIC DNA]</scope>
    <source>
        <strain evidence="3 4">13K206</strain>
    </source>
</reference>
<organism evidence="3 4">
    <name type="scientific">Micromonospora deserti</name>
    <dbReference type="NCBI Taxonomy" id="2070366"/>
    <lineage>
        <taxon>Bacteria</taxon>
        <taxon>Bacillati</taxon>
        <taxon>Actinomycetota</taxon>
        <taxon>Actinomycetes</taxon>
        <taxon>Micromonosporales</taxon>
        <taxon>Micromonosporaceae</taxon>
        <taxon>Micromonospora</taxon>
    </lineage>
</organism>
<sequence>MVVGVGYLTIVLTLAAVKLDLDAGQSAAGGSPGTGGVTDQGSSGVEERDASSAPVITPTPAVGPGEMRVGSVENRSATPPAPRPPAAQRPTTPGTPPLVTSYEAESATNGLAGTTIYACSGCSGVKKVGRIGRGMGTLQFNGVVARTGGSATVTIAYVNGGSPRVGQISVNGGAPITLTFPGTGGWSSIGAIVVTVNLRPGPNTLKMFNPYAAAPDFDKITVSVR</sequence>
<dbReference type="InterPro" id="IPR005084">
    <property type="entry name" value="CBM6"/>
</dbReference>
<dbReference type="InterPro" id="IPR055240">
    <property type="entry name" value="CBM13-like"/>
</dbReference>
<dbReference type="CDD" id="cd04081">
    <property type="entry name" value="CBM35_galactosidase-like"/>
    <property type="match status" value="1"/>
</dbReference>
<evidence type="ECO:0000259" key="2">
    <source>
        <dbReference type="PROSITE" id="PS51175"/>
    </source>
</evidence>
<dbReference type="SUPFAM" id="SSF49785">
    <property type="entry name" value="Galactose-binding domain-like"/>
    <property type="match status" value="1"/>
</dbReference>
<dbReference type="Gene3D" id="2.60.120.260">
    <property type="entry name" value="Galactose-binding domain-like"/>
    <property type="match status" value="1"/>
</dbReference>
<accession>A0A2W2CS83</accession>
<comment type="caution">
    <text evidence="3">The sequence shown here is derived from an EMBL/GenBank/DDBJ whole genome shotgun (WGS) entry which is preliminary data.</text>
</comment>
<evidence type="ECO:0000313" key="4">
    <source>
        <dbReference type="Proteomes" id="UP000248749"/>
    </source>
</evidence>
<keyword evidence="4" id="KW-1185">Reference proteome</keyword>
<evidence type="ECO:0000256" key="1">
    <source>
        <dbReference type="SAM" id="MobiDB-lite"/>
    </source>
</evidence>
<gene>
    <name evidence="3" type="ORF">C1I99_02310</name>
</gene>
<dbReference type="InterPro" id="IPR008979">
    <property type="entry name" value="Galactose-bd-like_sf"/>
</dbReference>
<feature type="region of interest" description="Disordered" evidence="1">
    <location>
        <begin position="26"/>
        <end position="98"/>
    </location>
</feature>
<dbReference type="Pfam" id="PF22704">
    <property type="entry name" value="CBM13-like"/>
    <property type="match status" value="1"/>
</dbReference>
<feature type="domain" description="CBM6" evidence="2">
    <location>
        <begin position="100"/>
        <end position="223"/>
    </location>
</feature>
<dbReference type="PROSITE" id="PS51175">
    <property type="entry name" value="CBM6"/>
    <property type="match status" value="1"/>
</dbReference>